<feature type="domain" description="Secretion system C-terminal sorting" evidence="2">
    <location>
        <begin position="412"/>
        <end position="472"/>
    </location>
</feature>
<dbReference type="Pfam" id="PF17164">
    <property type="entry name" value="DUF5122"/>
    <property type="match status" value="7"/>
</dbReference>
<dbReference type="AlphaFoldDB" id="A0A1M6U985"/>
<evidence type="ECO:0000256" key="1">
    <source>
        <dbReference type="ARBA" id="ARBA00022729"/>
    </source>
</evidence>
<dbReference type="RefSeq" id="WP_072999974.1">
    <property type="nucleotide sequence ID" value="NZ_FRAM01000004.1"/>
</dbReference>
<dbReference type="EMBL" id="FRAM01000004">
    <property type="protein sequence ID" value="SHK65731.1"/>
    <property type="molecule type" value="Genomic_DNA"/>
</dbReference>
<dbReference type="Pfam" id="PF18962">
    <property type="entry name" value="Por_Secre_tail"/>
    <property type="match status" value="1"/>
</dbReference>
<dbReference type="InterPro" id="IPR026444">
    <property type="entry name" value="Secre_tail"/>
</dbReference>
<dbReference type="NCBIfam" id="TIGR04183">
    <property type="entry name" value="Por_Secre_tail"/>
    <property type="match status" value="1"/>
</dbReference>
<protein>
    <submittedName>
        <fullName evidence="3">Delta-60 repeat domain-containing protein/Por secretion system C-terminal sorting domain-containing protein</fullName>
    </submittedName>
</protein>
<name>A0A1M6U985_9FLAO</name>
<evidence type="ECO:0000259" key="2">
    <source>
        <dbReference type="Pfam" id="PF18962"/>
    </source>
</evidence>
<organism evidence="3 4">
    <name type="scientific">Epilithonimonas mollis</name>
    <dbReference type="NCBI Taxonomy" id="216903"/>
    <lineage>
        <taxon>Bacteria</taxon>
        <taxon>Pseudomonadati</taxon>
        <taxon>Bacteroidota</taxon>
        <taxon>Flavobacteriia</taxon>
        <taxon>Flavobacteriales</taxon>
        <taxon>Weeksellaceae</taxon>
        <taxon>Chryseobacterium group</taxon>
        <taxon>Epilithonimonas</taxon>
    </lineage>
</organism>
<dbReference type="Gene3D" id="2.80.10.50">
    <property type="match status" value="3"/>
</dbReference>
<dbReference type="InterPro" id="IPR013431">
    <property type="entry name" value="Delta_60_rpt"/>
</dbReference>
<proteinExistence type="predicted"/>
<sequence length="479" mass="51881">MRNFLILIIFFSLVIFTGRAKGQTDGARDPSFVIGTGFVNSVLATAIQSDGKILVGGSFTFYNGTPQNRLVRLNTDGSIDTSFKTGTGFNADGDAYVKAIIIQADGKILVGGSFTTYNGTVQNRIARLNTDGSIDTSFNSGSGFGSPGGGFIFINTIAVQPDGKILAGGRFNIYNGKPQSHITRLNADGSLDTSADWRCSQDVDTIVIQSDGKILVGGSFTYTGYFYNQKHIVRLHPNGTLDESFKIGTGFYVSGVARIESIAIQPDGKILVGGYFTTYRDLPQNHIARLNNDGTLDNSFMIGTGFNFPVNTIRILGDGKILIGGGFSTYNETTQNRLVRLHTNGNLDTTFDIGTGFSGILGNIRSISIQADGKYIIGGYFTSFNNSPQNRIIRMSAKALSVTDQRKKELNLYPNPVDETLNFSEEVSDIKIIELSGRMVAQILGVRKSANLPKLPKGVYLVKATYISGEIVTYRIVKK</sequence>
<dbReference type="OrthoDB" id="9805017at2"/>
<keyword evidence="4" id="KW-1185">Reference proteome</keyword>
<keyword evidence="1" id="KW-0732">Signal</keyword>
<evidence type="ECO:0000313" key="3">
    <source>
        <dbReference type="EMBL" id="SHK65731.1"/>
    </source>
</evidence>
<dbReference type="SUPFAM" id="SSF63829">
    <property type="entry name" value="Calcium-dependent phosphotriesterase"/>
    <property type="match status" value="1"/>
</dbReference>
<reference evidence="4" key="1">
    <citation type="submission" date="2016-11" db="EMBL/GenBank/DDBJ databases">
        <authorList>
            <person name="Varghese N."/>
            <person name="Submissions S."/>
        </authorList>
    </citation>
    <scope>NUCLEOTIDE SEQUENCE [LARGE SCALE GENOMIC DNA]</scope>
    <source>
        <strain evidence="4">DSM 18016</strain>
    </source>
</reference>
<evidence type="ECO:0000313" key="4">
    <source>
        <dbReference type="Proteomes" id="UP000184498"/>
    </source>
</evidence>
<dbReference type="SUPFAM" id="SSF75011">
    <property type="entry name" value="3-carboxy-cis,cis-mucoante lactonizing enzyme"/>
    <property type="match status" value="1"/>
</dbReference>
<dbReference type="Proteomes" id="UP000184498">
    <property type="component" value="Unassembled WGS sequence"/>
</dbReference>
<gene>
    <name evidence="3" type="ORF">SAMN05444371_3216</name>
</gene>
<dbReference type="NCBIfam" id="TIGR02608">
    <property type="entry name" value="delta_60_rpt"/>
    <property type="match status" value="6"/>
</dbReference>
<dbReference type="STRING" id="216903.SAMN05444371_3216"/>
<accession>A0A1M6U985</accession>